<feature type="compositionally biased region" description="Basic residues" evidence="1">
    <location>
        <begin position="201"/>
        <end position="218"/>
    </location>
</feature>
<evidence type="ECO:0000313" key="3">
    <source>
        <dbReference type="Proteomes" id="UP000275078"/>
    </source>
</evidence>
<reference evidence="2 3" key="1">
    <citation type="journal article" date="2018" name="Nat. Ecol. Evol.">
        <title>Pezizomycetes genomes reveal the molecular basis of ectomycorrhizal truffle lifestyle.</title>
        <authorList>
            <person name="Murat C."/>
            <person name="Payen T."/>
            <person name="Noel B."/>
            <person name="Kuo A."/>
            <person name="Morin E."/>
            <person name="Chen J."/>
            <person name="Kohler A."/>
            <person name="Krizsan K."/>
            <person name="Balestrini R."/>
            <person name="Da Silva C."/>
            <person name="Montanini B."/>
            <person name="Hainaut M."/>
            <person name="Levati E."/>
            <person name="Barry K.W."/>
            <person name="Belfiori B."/>
            <person name="Cichocki N."/>
            <person name="Clum A."/>
            <person name="Dockter R.B."/>
            <person name="Fauchery L."/>
            <person name="Guy J."/>
            <person name="Iotti M."/>
            <person name="Le Tacon F."/>
            <person name="Lindquist E.A."/>
            <person name="Lipzen A."/>
            <person name="Malagnac F."/>
            <person name="Mello A."/>
            <person name="Molinier V."/>
            <person name="Miyauchi S."/>
            <person name="Poulain J."/>
            <person name="Riccioni C."/>
            <person name="Rubini A."/>
            <person name="Sitrit Y."/>
            <person name="Splivallo R."/>
            <person name="Traeger S."/>
            <person name="Wang M."/>
            <person name="Zifcakova L."/>
            <person name="Wipf D."/>
            <person name="Zambonelli A."/>
            <person name="Paolocci F."/>
            <person name="Nowrousian M."/>
            <person name="Ottonello S."/>
            <person name="Baldrian P."/>
            <person name="Spatafora J.W."/>
            <person name="Henrissat B."/>
            <person name="Nagy L.G."/>
            <person name="Aury J.M."/>
            <person name="Wincker P."/>
            <person name="Grigoriev I.V."/>
            <person name="Bonfante P."/>
            <person name="Martin F.M."/>
        </authorList>
    </citation>
    <scope>NUCLEOTIDE SEQUENCE [LARGE SCALE GENOMIC DNA]</scope>
    <source>
        <strain evidence="2 3">RN42</strain>
    </source>
</reference>
<dbReference type="Proteomes" id="UP000275078">
    <property type="component" value="Unassembled WGS sequence"/>
</dbReference>
<evidence type="ECO:0000256" key="1">
    <source>
        <dbReference type="SAM" id="MobiDB-lite"/>
    </source>
</evidence>
<protein>
    <submittedName>
        <fullName evidence="2">Uncharacterized protein</fullName>
    </submittedName>
</protein>
<keyword evidence="3" id="KW-1185">Reference proteome</keyword>
<accession>A0A3N4HME5</accession>
<gene>
    <name evidence="2" type="ORF">BJ508DRAFT_312366</name>
</gene>
<name>A0A3N4HME5_ASCIM</name>
<organism evidence="2 3">
    <name type="scientific">Ascobolus immersus RN42</name>
    <dbReference type="NCBI Taxonomy" id="1160509"/>
    <lineage>
        <taxon>Eukaryota</taxon>
        <taxon>Fungi</taxon>
        <taxon>Dikarya</taxon>
        <taxon>Ascomycota</taxon>
        <taxon>Pezizomycotina</taxon>
        <taxon>Pezizomycetes</taxon>
        <taxon>Pezizales</taxon>
        <taxon>Ascobolaceae</taxon>
        <taxon>Ascobolus</taxon>
    </lineage>
</organism>
<sequence>MPINQSTLETGQYATPQISRRTEKEGVYLLTIRPNLLNLHRTLHTSLTGFLEIEAAMKPKGSWGALKHNQAENVFSSQKPHSFFIRHSYRITPPTRTQKSQAANRMGKVDGETMTKGVIVGRPPSSSQPRYFCHSCGEKKSLAANCEAFAGTNQLAKLEGIHNVPGVVVPGHPWECCSSCSALASKGVDKERSGDLQANRKTGKREGSRKKIRKRVKRRRPIAKECCFFPSNGNSGEEVS</sequence>
<feature type="region of interest" description="Disordered" evidence="1">
    <location>
        <begin position="191"/>
        <end position="218"/>
    </location>
</feature>
<dbReference type="AlphaFoldDB" id="A0A3N4HME5"/>
<dbReference type="EMBL" id="ML119774">
    <property type="protein sequence ID" value="RPA75003.1"/>
    <property type="molecule type" value="Genomic_DNA"/>
</dbReference>
<evidence type="ECO:0000313" key="2">
    <source>
        <dbReference type="EMBL" id="RPA75003.1"/>
    </source>
</evidence>
<proteinExistence type="predicted"/>